<dbReference type="PANTHER" id="PTHR24058">
    <property type="entry name" value="DUAL SPECIFICITY PROTEIN KINASE"/>
    <property type="match status" value="1"/>
</dbReference>
<dbReference type="InterPro" id="IPR011009">
    <property type="entry name" value="Kinase-like_dom_sf"/>
</dbReference>
<evidence type="ECO:0000256" key="5">
    <source>
        <dbReference type="ARBA" id="ARBA00022553"/>
    </source>
</evidence>
<dbReference type="PANTHER" id="PTHR24058:SF17">
    <property type="entry name" value="HOMEODOMAIN INTERACTING PROTEIN KINASE, ISOFORM D"/>
    <property type="match status" value="1"/>
</dbReference>
<evidence type="ECO:0000313" key="21">
    <source>
        <dbReference type="Proteomes" id="UP000826195"/>
    </source>
</evidence>
<dbReference type="InterPro" id="IPR050494">
    <property type="entry name" value="Ser_Thr_dual-spec_kinase"/>
</dbReference>
<keyword evidence="6" id="KW-0808">Transferase</keyword>
<dbReference type="GO" id="GO:0005654">
    <property type="term" value="C:nucleoplasm"/>
    <property type="evidence" value="ECO:0007669"/>
    <property type="project" value="UniProtKB-ARBA"/>
</dbReference>
<dbReference type="Gene3D" id="1.10.510.10">
    <property type="entry name" value="Transferase(Phosphotransferase) domain 1"/>
    <property type="match status" value="1"/>
</dbReference>
<dbReference type="GO" id="GO:0004674">
    <property type="term" value="F:protein serine/threonine kinase activity"/>
    <property type="evidence" value="ECO:0007669"/>
    <property type="project" value="UniProtKB-KW"/>
</dbReference>
<evidence type="ECO:0000256" key="11">
    <source>
        <dbReference type="ARBA" id="ARBA00023015"/>
    </source>
</evidence>
<dbReference type="GO" id="GO:0005737">
    <property type="term" value="C:cytoplasm"/>
    <property type="evidence" value="ECO:0007669"/>
    <property type="project" value="UniProtKB-ARBA"/>
</dbReference>
<keyword evidence="21" id="KW-1185">Reference proteome</keyword>
<evidence type="ECO:0000256" key="12">
    <source>
        <dbReference type="ARBA" id="ARBA00023163"/>
    </source>
</evidence>
<keyword evidence="5" id="KW-0597">Phosphoprotein</keyword>
<comment type="subcellular location">
    <subcellularLocation>
        <location evidence="1">Nucleus</location>
    </subcellularLocation>
</comment>
<evidence type="ECO:0000256" key="6">
    <source>
        <dbReference type="ARBA" id="ARBA00022679"/>
    </source>
</evidence>
<gene>
    <name evidence="20" type="ORF">KQX54_003391</name>
</gene>
<evidence type="ECO:0000256" key="16">
    <source>
        <dbReference type="ARBA" id="ARBA00061380"/>
    </source>
</evidence>
<sequence>MTSQNTKTEASTSGASSSRREGDYHLVKHEVLCSEKHQYEILDYLGRGTFGQVVKCWKKGTNEIVAVKILKSHPSYARQGQVEISILSRLGKENADEFNFVRAYECFTHKSHTCLVFEMLEQNLYDFLQKNEFAPLPLRYIRPILQQVLVTLVKLKSLGIIHADLKPENIMLVDPIRQPFRVKVIDFGSASYSAKAVRNTYLQSRYYRAPEILLGLPYSEAIDMWSLGCVVAELFLGWPLFPGRSEYDQIRYISQTQGLPTEEMLNNTSKSSKFFYKDKNSTHPLWRLKTPEAYEAETGAKKSKETRKFILNCLDDITQVYTTIGLEASQLLAETADRREFLVLLKKMLAMDQQHRVKPEEALVHSFLTLGHLVDYGHCDNVKASLLVMERFLKQGNMANQHQLPPAPKTSPPSVVVNLVPSVTLMFNNQLAEEPERPVRGQKFNLYQLFSNSQASLFSQPIQIIQPLEQPAQQYHVPETVPNPIQSWTGKRKLTDPWQQPQYETVQPDDSSNWQQAWNNGVRSFSVVHSPKAKRARESNSSSGRHLPTTLGRWQSESSTFTQQSSAVRDIPSREIPVIILSDSDDEPENLSQPRRVVQPQPIRIGVYSSPRAQYQSQSQLPFQLGNIKDERLQYPTDYFQKKFEVPRVQSQQFNPGLSEYLASSSHPVTNADQINDHDLIPIMNYQFPIVGRVRPIQDQHEFVQPLELLRDYQQWNRLDTIYRQDQNFAVGSVGSQNFAVSTAGSSHNFAGTARSHQNFAIGSNGNDHLEQPQDNIYIISTPEDSSGIQQHMPNY</sequence>
<organism evidence="20 21">
    <name type="scientific">Cotesia glomerata</name>
    <name type="common">Lepidopteran parasitic wasp</name>
    <name type="synonym">Apanteles glomeratus</name>
    <dbReference type="NCBI Taxonomy" id="32391"/>
    <lineage>
        <taxon>Eukaryota</taxon>
        <taxon>Metazoa</taxon>
        <taxon>Ecdysozoa</taxon>
        <taxon>Arthropoda</taxon>
        <taxon>Hexapoda</taxon>
        <taxon>Insecta</taxon>
        <taxon>Pterygota</taxon>
        <taxon>Neoptera</taxon>
        <taxon>Endopterygota</taxon>
        <taxon>Hymenoptera</taxon>
        <taxon>Apocrita</taxon>
        <taxon>Ichneumonoidea</taxon>
        <taxon>Braconidae</taxon>
        <taxon>Microgastrinae</taxon>
        <taxon>Cotesia</taxon>
    </lineage>
</organism>
<keyword evidence="9 17" id="KW-0067">ATP-binding</keyword>
<keyword evidence="3" id="KW-1017">Isopeptide bond</keyword>
<keyword evidence="4" id="KW-0723">Serine/threonine-protein kinase</keyword>
<keyword evidence="8" id="KW-0418">Kinase</keyword>
<dbReference type="CDD" id="cd14211">
    <property type="entry name" value="STKc_HIPK"/>
    <property type="match status" value="1"/>
</dbReference>
<reference evidence="20 21" key="1">
    <citation type="journal article" date="2021" name="J. Hered.">
        <title>A chromosome-level genome assembly of the parasitoid wasp, Cotesia glomerata (Hymenoptera: Braconidae).</title>
        <authorList>
            <person name="Pinto B.J."/>
            <person name="Weis J.J."/>
            <person name="Gamble T."/>
            <person name="Ode P.J."/>
            <person name="Paul R."/>
            <person name="Zaspel J.M."/>
        </authorList>
    </citation>
    <scope>NUCLEOTIDE SEQUENCE [LARGE SCALE GENOMIC DNA]</scope>
    <source>
        <strain evidence="20">CgM1</strain>
    </source>
</reference>
<accession>A0AAV7IL42</accession>
<dbReference type="PROSITE" id="PS00108">
    <property type="entry name" value="PROTEIN_KINASE_ST"/>
    <property type="match status" value="1"/>
</dbReference>
<feature type="binding site" evidence="17">
    <location>
        <position position="68"/>
    </location>
    <ligand>
        <name>ATP</name>
        <dbReference type="ChEBI" id="CHEBI:30616"/>
    </ligand>
</feature>
<feature type="domain" description="Protein kinase" evidence="19">
    <location>
        <begin position="39"/>
        <end position="368"/>
    </location>
</feature>
<dbReference type="AlphaFoldDB" id="A0AAV7IL42"/>
<dbReference type="InterPro" id="IPR008271">
    <property type="entry name" value="Ser/Thr_kinase_AS"/>
</dbReference>
<dbReference type="PROSITE" id="PS50011">
    <property type="entry name" value="PROTEIN_KINASE_DOM"/>
    <property type="match status" value="1"/>
</dbReference>
<dbReference type="SUPFAM" id="SSF56112">
    <property type="entry name" value="Protein kinase-like (PK-like)"/>
    <property type="match status" value="1"/>
</dbReference>
<evidence type="ECO:0000313" key="20">
    <source>
        <dbReference type="EMBL" id="KAH0551952.1"/>
    </source>
</evidence>
<comment type="similarity">
    <text evidence="16">Belongs to the protein kinase superfamily. CMGC Ser/Thr protein kinase family. HIPK subfamily.</text>
</comment>
<evidence type="ECO:0000256" key="9">
    <source>
        <dbReference type="ARBA" id="ARBA00022840"/>
    </source>
</evidence>
<feature type="region of interest" description="Disordered" evidence="18">
    <location>
        <begin position="1"/>
        <end position="21"/>
    </location>
</feature>
<keyword evidence="11" id="KW-0805">Transcription regulation</keyword>
<proteinExistence type="inferred from homology"/>
<dbReference type="Pfam" id="PF00069">
    <property type="entry name" value="Pkinase"/>
    <property type="match status" value="1"/>
</dbReference>
<evidence type="ECO:0000259" key="19">
    <source>
        <dbReference type="PROSITE" id="PS50011"/>
    </source>
</evidence>
<keyword evidence="10" id="KW-0832">Ubl conjugation</keyword>
<feature type="region of interest" description="Disordered" evidence="18">
    <location>
        <begin position="528"/>
        <end position="569"/>
    </location>
</feature>
<evidence type="ECO:0000256" key="7">
    <source>
        <dbReference type="ARBA" id="ARBA00022741"/>
    </source>
</evidence>
<evidence type="ECO:0000256" key="3">
    <source>
        <dbReference type="ARBA" id="ARBA00022499"/>
    </source>
</evidence>
<keyword evidence="13" id="KW-0539">Nucleus</keyword>
<dbReference type="Proteomes" id="UP000826195">
    <property type="component" value="Unassembled WGS sequence"/>
</dbReference>
<name>A0AAV7IL42_COTGL</name>
<dbReference type="FunFam" id="1.10.510.10:FF:000029">
    <property type="entry name" value="Homeodomain-interacting protein kinase 2 isoform 1"/>
    <property type="match status" value="1"/>
</dbReference>
<comment type="catalytic activity">
    <reaction evidence="14">
        <text>L-threonyl-[protein] + ATP = O-phospho-L-threonyl-[protein] + ADP + H(+)</text>
        <dbReference type="Rhea" id="RHEA:46608"/>
        <dbReference type="Rhea" id="RHEA-COMP:11060"/>
        <dbReference type="Rhea" id="RHEA-COMP:11605"/>
        <dbReference type="ChEBI" id="CHEBI:15378"/>
        <dbReference type="ChEBI" id="CHEBI:30013"/>
        <dbReference type="ChEBI" id="CHEBI:30616"/>
        <dbReference type="ChEBI" id="CHEBI:61977"/>
        <dbReference type="ChEBI" id="CHEBI:456216"/>
        <dbReference type="EC" id="2.7.11.1"/>
    </reaction>
</comment>
<protein>
    <recommendedName>
        <fullName evidence="2">non-specific serine/threonine protein kinase</fullName>
        <ecNumber evidence="2">2.7.11.1</ecNumber>
    </recommendedName>
</protein>
<evidence type="ECO:0000256" key="1">
    <source>
        <dbReference type="ARBA" id="ARBA00004123"/>
    </source>
</evidence>
<evidence type="ECO:0000256" key="13">
    <source>
        <dbReference type="ARBA" id="ARBA00023242"/>
    </source>
</evidence>
<dbReference type="Gene3D" id="3.30.200.20">
    <property type="entry name" value="Phosphorylase Kinase, domain 1"/>
    <property type="match status" value="1"/>
</dbReference>
<dbReference type="EMBL" id="JAHXZJ010001492">
    <property type="protein sequence ID" value="KAH0551952.1"/>
    <property type="molecule type" value="Genomic_DNA"/>
</dbReference>
<dbReference type="InterPro" id="IPR017441">
    <property type="entry name" value="Protein_kinase_ATP_BS"/>
</dbReference>
<evidence type="ECO:0000256" key="4">
    <source>
        <dbReference type="ARBA" id="ARBA00022527"/>
    </source>
</evidence>
<comment type="catalytic activity">
    <reaction evidence="15">
        <text>L-seryl-[protein] + ATP = O-phospho-L-seryl-[protein] + ADP + H(+)</text>
        <dbReference type="Rhea" id="RHEA:17989"/>
        <dbReference type="Rhea" id="RHEA-COMP:9863"/>
        <dbReference type="Rhea" id="RHEA-COMP:11604"/>
        <dbReference type="ChEBI" id="CHEBI:15378"/>
        <dbReference type="ChEBI" id="CHEBI:29999"/>
        <dbReference type="ChEBI" id="CHEBI:30616"/>
        <dbReference type="ChEBI" id="CHEBI:83421"/>
        <dbReference type="ChEBI" id="CHEBI:456216"/>
        <dbReference type="EC" id="2.7.11.1"/>
    </reaction>
</comment>
<evidence type="ECO:0000256" key="18">
    <source>
        <dbReference type="SAM" id="MobiDB-lite"/>
    </source>
</evidence>
<evidence type="ECO:0000256" key="8">
    <source>
        <dbReference type="ARBA" id="ARBA00022777"/>
    </source>
</evidence>
<evidence type="ECO:0000256" key="14">
    <source>
        <dbReference type="ARBA" id="ARBA00047899"/>
    </source>
</evidence>
<feature type="compositionally biased region" description="Polar residues" evidence="18">
    <location>
        <begin position="1"/>
        <end position="17"/>
    </location>
</feature>
<evidence type="ECO:0000256" key="2">
    <source>
        <dbReference type="ARBA" id="ARBA00012513"/>
    </source>
</evidence>
<comment type="caution">
    <text evidence="20">The sequence shown here is derived from an EMBL/GenBank/DDBJ whole genome shotgun (WGS) entry which is preliminary data.</text>
</comment>
<feature type="compositionally biased region" description="Low complexity" evidence="18">
    <location>
        <begin position="555"/>
        <end position="566"/>
    </location>
</feature>
<dbReference type="SMART" id="SM00220">
    <property type="entry name" value="S_TKc"/>
    <property type="match status" value="1"/>
</dbReference>
<keyword evidence="12" id="KW-0804">Transcription</keyword>
<keyword evidence="7 17" id="KW-0547">Nucleotide-binding</keyword>
<dbReference type="InterPro" id="IPR000719">
    <property type="entry name" value="Prot_kinase_dom"/>
</dbReference>
<dbReference type="EC" id="2.7.11.1" evidence="2"/>
<dbReference type="FunFam" id="3.30.200.20:FF:000022">
    <property type="entry name" value="Homeodomain-interacting protein kinase 2 isoform 1"/>
    <property type="match status" value="1"/>
</dbReference>
<dbReference type="GO" id="GO:0005524">
    <property type="term" value="F:ATP binding"/>
    <property type="evidence" value="ECO:0007669"/>
    <property type="project" value="UniProtKB-UniRule"/>
</dbReference>
<evidence type="ECO:0000256" key="17">
    <source>
        <dbReference type="PROSITE-ProRule" id="PRU10141"/>
    </source>
</evidence>
<evidence type="ECO:0000256" key="15">
    <source>
        <dbReference type="ARBA" id="ARBA00048679"/>
    </source>
</evidence>
<dbReference type="PROSITE" id="PS00107">
    <property type="entry name" value="PROTEIN_KINASE_ATP"/>
    <property type="match status" value="1"/>
</dbReference>
<dbReference type="GO" id="GO:0004713">
    <property type="term" value="F:protein tyrosine kinase activity"/>
    <property type="evidence" value="ECO:0007669"/>
    <property type="project" value="TreeGrafter"/>
</dbReference>
<evidence type="ECO:0000256" key="10">
    <source>
        <dbReference type="ARBA" id="ARBA00022843"/>
    </source>
</evidence>